<dbReference type="PRINTS" id="PR00080">
    <property type="entry name" value="SDRFAMILY"/>
</dbReference>
<gene>
    <name evidence="1" type="ORF">LSINAPIS_LOCUS8297</name>
</gene>
<dbReference type="PANTHER" id="PTHR43975:SF2">
    <property type="entry name" value="EG:BACR7A4.14 PROTEIN-RELATED"/>
    <property type="match status" value="1"/>
</dbReference>
<protein>
    <submittedName>
        <fullName evidence="1">Uncharacterized protein</fullName>
    </submittedName>
</protein>
<dbReference type="InterPro" id="IPR036291">
    <property type="entry name" value="NAD(P)-bd_dom_sf"/>
</dbReference>
<accession>A0A5E4QF35</accession>
<dbReference type="PRINTS" id="PR00081">
    <property type="entry name" value="GDHRDH"/>
</dbReference>
<dbReference type="Pfam" id="PF13561">
    <property type="entry name" value="adh_short_C2"/>
    <property type="match status" value="1"/>
</dbReference>
<dbReference type="EMBL" id="FZQP02002935">
    <property type="protein sequence ID" value="VVC96899.1"/>
    <property type="molecule type" value="Genomic_DNA"/>
</dbReference>
<keyword evidence="2" id="KW-1185">Reference proteome</keyword>
<sequence>MSFTGKVVLITGASSGIGAATAIGFARDGANVVIVGRNESKLNNVSDSCAKLGNKPLMIIADISKDEDAKLIIDKTIEKFGKLDILVNNAGLTKFGTLLDGNILAAYDGIMSVNVRAHINMTSLAAQHLKVTKGNIINVSSVAGKCLSPVASMSMYYVSKAAMDHFTRCAALELSTVGVRVNSVSPGIVQTDLLENAGVYHLKFEETANSFPLQRISQPSEVSDIIMYLASDKAIGITGSDFVVDNGHLIKGQ</sequence>
<dbReference type="Proteomes" id="UP000324832">
    <property type="component" value="Unassembled WGS sequence"/>
</dbReference>
<dbReference type="InterPro" id="IPR002347">
    <property type="entry name" value="SDR_fam"/>
</dbReference>
<dbReference type="SUPFAM" id="SSF51735">
    <property type="entry name" value="NAD(P)-binding Rossmann-fold domains"/>
    <property type="match status" value="1"/>
</dbReference>
<proteinExistence type="predicted"/>
<name>A0A5E4QF35_9NEOP</name>
<dbReference type="AlphaFoldDB" id="A0A5E4QF35"/>
<dbReference type="FunFam" id="3.40.50.720:FF:000084">
    <property type="entry name" value="Short-chain dehydrogenase reductase"/>
    <property type="match status" value="1"/>
</dbReference>
<reference evidence="1 2" key="1">
    <citation type="submission" date="2017-07" db="EMBL/GenBank/DDBJ databases">
        <authorList>
            <person name="Talla V."/>
            <person name="Backstrom N."/>
        </authorList>
    </citation>
    <scope>NUCLEOTIDE SEQUENCE [LARGE SCALE GENOMIC DNA]</scope>
</reference>
<dbReference type="Gene3D" id="3.40.50.720">
    <property type="entry name" value="NAD(P)-binding Rossmann-like Domain"/>
    <property type="match status" value="1"/>
</dbReference>
<dbReference type="PANTHER" id="PTHR43975">
    <property type="entry name" value="ZGC:101858"/>
    <property type="match status" value="1"/>
</dbReference>
<evidence type="ECO:0000313" key="2">
    <source>
        <dbReference type="Proteomes" id="UP000324832"/>
    </source>
</evidence>
<organism evidence="1 2">
    <name type="scientific">Leptidea sinapis</name>
    <dbReference type="NCBI Taxonomy" id="189913"/>
    <lineage>
        <taxon>Eukaryota</taxon>
        <taxon>Metazoa</taxon>
        <taxon>Ecdysozoa</taxon>
        <taxon>Arthropoda</taxon>
        <taxon>Hexapoda</taxon>
        <taxon>Insecta</taxon>
        <taxon>Pterygota</taxon>
        <taxon>Neoptera</taxon>
        <taxon>Endopterygota</taxon>
        <taxon>Lepidoptera</taxon>
        <taxon>Glossata</taxon>
        <taxon>Ditrysia</taxon>
        <taxon>Papilionoidea</taxon>
        <taxon>Pieridae</taxon>
        <taxon>Dismorphiinae</taxon>
        <taxon>Leptidea</taxon>
    </lineage>
</organism>
<evidence type="ECO:0000313" key="1">
    <source>
        <dbReference type="EMBL" id="VVC96899.1"/>
    </source>
</evidence>